<evidence type="ECO:0000313" key="1">
    <source>
        <dbReference type="EMBL" id="TQM41507.1"/>
    </source>
</evidence>
<evidence type="ECO:0000313" key="2">
    <source>
        <dbReference type="Proteomes" id="UP000320773"/>
    </source>
</evidence>
<gene>
    <name evidence="1" type="ORF">BC670_2483</name>
</gene>
<dbReference type="EMBL" id="VFPJ01000001">
    <property type="protein sequence ID" value="TQM41507.1"/>
    <property type="molecule type" value="Genomic_DNA"/>
</dbReference>
<name>A0A543G607_9FLAO</name>
<dbReference type="RefSeq" id="WP_089081507.1">
    <property type="nucleotide sequence ID" value="NZ_VFPJ01000001.1"/>
</dbReference>
<comment type="caution">
    <text evidence="1">The sequence shown here is derived from an EMBL/GenBank/DDBJ whole genome shotgun (WGS) entry which is preliminary data.</text>
</comment>
<proteinExistence type="predicted"/>
<sequence length="745" mass="87051">MIDTWFKKEIEKIFNTHPIAVFIDESKEATFLQEGVKNEYVTFCTNNEIDELKVKYEIEKSLDKNKKYLIYTNTPKEQLKFIREYVETNGAVEIKHFDRYIKEKLINHLNINLHLEKEELIAAAKVSIGKDQTYWMNLSHNGAKEIFNLEKEIVPFLDNPKTYLNKYDKNVQELFFKKVNELIGQPYIDKPAAVLAQEVVFYLLDGLANNNPNKMLLEAYNNWLDSKTYQESFDQYLKKYKLEPKTEIFNCHPAHPFKELDELWLVELGKNINNKEYCINFLPKINQRIVNKATIHLGITFWKNIKTLMEFDEKNINQIASHQECVSFYTNHFYKLDKAIRELYTEFLDRKNIIEPIQSYYKNYAVIYLDKWFKYFEDYQSNQTGKIQEIINNNALRTAIVVGDGVSFEFAKDIIERVSKEYTLCNQQQFMFACLPSETEHNMSQLYVDTGVVIAKKQDREAYILNQNTDKSIGFIDLEMVNETTDKQHYLICSYKDPDKLGETYQQKALKYFDQVAALFATKIEQLLRNGYQNVFLVTDHGFVLTGVLENSDKIEVDFKGNVNKSERFIRTEEKQNIDTNLLVEKEIQYANFKYCYFAKRLGPFKTPGVYGYSHGGIAPQETIIPFLKWSNENNTSEQLQVVVSNKNELNDVTGDLFSVALKATTTEVSLFSTERKVMLLFFVKNSKVNESDIITINKETEVKKEFRFGSNAELEVKIVDAITKEQLDKVVVKQNKARDLGGLL</sequence>
<evidence type="ECO:0008006" key="3">
    <source>
        <dbReference type="Google" id="ProtNLM"/>
    </source>
</evidence>
<dbReference type="Proteomes" id="UP000320773">
    <property type="component" value="Unassembled WGS sequence"/>
</dbReference>
<protein>
    <recommendedName>
        <fullName evidence="3">PglZ domain-containing protein</fullName>
    </recommendedName>
</protein>
<accession>A0A543G607</accession>
<organism evidence="1 2">
    <name type="scientific">Flavobacterium branchiophilum</name>
    <dbReference type="NCBI Taxonomy" id="55197"/>
    <lineage>
        <taxon>Bacteria</taxon>
        <taxon>Pseudomonadati</taxon>
        <taxon>Bacteroidota</taxon>
        <taxon>Flavobacteriia</taxon>
        <taxon>Flavobacteriales</taxon>
        <taxon>Flavobacteriaceae</taxon>
        <taxon>Flavobacterium</taxon>
    </lineage>
</organism>
<dbReference type="AlphaFoldDB" id="A0A543G607"/>
<dbReference type="Pfam" id="PF08665">
    <property type="entry name" value="PglZ"/>
    <property type="match status" value="2"/>
</dbReference>
<reference evidence="1 2" key="1">
    <citation type="submission" date="2019-06" db="EMBL/GenBank/DDBJ databases">
        <title>Genomic Encyclopedia of Archaeal and Bacterial Type Strains, Phase II (KMG-II): from individual species to whole genera.</title>
        <authorList>
            <person name="Goeker M."/>
        </authorList>
    </citation>
    <scope>NUCLEOTIDE SEQUENCE [LARGE SCALE GENOMIC DNA]</scope>
    <source>
        <strain evidence="1 2">DSM 24789</strain>
    </source>
</reference>